<gene>
    <name evidence="3" type="ORF">VNI00_014361</name>
</gene>
<keyword evidence="4" id="KW-1185">Reference proteome</keyword>
<dbReference type="EMBL" id="JAYKXP010000080">
    <property type="protein sequence ID" value="KAK7029663.1"/>
    <property type="molecule type" value="Genomic_DNA"/>
</dbReference>
<dbReference type="Proteomes" id="UP001383192">
    <property type="component" value="Unassembled WGS sequence"/>
</dbReference>
<keyword evidence="1" id="KW-0175">Coiled coil</keyword>
<dbReference type="AlphaFoldDB" id="A0AAW0BRJ2"/>
<feature type="region of interest" description="Disordered" evidence="2">
    <location>
        <begin position="1"/>
        <end position="26"/>
    </location>
</feature>
<proteinExistence type="predicted"/>
<evidence type="ECO:0000256" key="1">
    <source>
        <dbReference type="SAM" id="Coils"/>
    </source>
</evidence>
<evidence type="ECO:0000313" key="3">
    <source>
        <dbReference type="EMBL" id="KAK7029663.1"/>
    </source>
</evidence>
<protein>
    <submittedName>
        <fullName evidence="3">Uncharacterized protein</fullName>
    </submittedName>
</protein>
<accession>A0AAW0BRJ2</accession>
<name>A0AAW0BRJ2_9AGAR</name>
<evidence type="ECO:0000313" key="4">
    <source>
        <dbReference type="Proteomes" id="UP001383192"/>
    </source>
</evidence>
<feature type="coiled-coil region" evidence="1">
    <location>
        <begin position="39"/>
        <end position="73"/>
    </location>
</feature>
<organism evidence="3 4">
    <name type="scientific">Paramarasmius palmivorus</name>
    <dbReference type="NCBI Taxonomy" id="297713"/>
    <lineage>
        <taxon>Eukaryota</taxon>
        <taxon>Fungi</taxon>
        <taxon>Dikarya</taxon>
        <taxon>Basidiomycota</taxon>
        <taxon>Agaricomycotina</taxon>
        <taxon>Agaricomycetes</taxon>
        <taxon>Agaricomycetidae</taxon>
        <taxon>Agaricales</taxon>
        <taxon>Marasmiineae</taxon>
        <taxon>Marasmiaceae</taxon>
        <taxon>Paramarasmius</taxon>
    </lineage>
</organism>
<reference evidence="3 4" key="1">
    <citation type="submission" date="2024-01" db="EMBL/GenBank/DDBJ databases">
        <title>A draft genome for a cacao thread blight-causing isolate of Paramarasmius palmivorus.</title>
        <authorList>
            <person name="Baruah I.K."/>
            <person name="Bukari Y."/>
            <person name="Amoako-Attah I."/>
            <person name="Meinhardt L.W."/>
            <person name="Bailey B.A."/>
            <person name="Cohen S.P."/>
        </authorList>
    </citation>
    <scope>NUCLEOTIDE SEQUENCE [LARGE SCALE GENOMIC DNA]</scope>
    <source>
        <strain evidence="3 4">GH-12</strain>
    </source>
</reference>
<comment type="caution">
    <text evidence="3">The sequence shown here is derived from an EMBL/GenBank/DDBJ whole genome shotgun (WGS) entry which is preliminary data.</text>
</comment>
<evidence type="ECO:0000256" key="2">
    <source>
        <dbReference type="SAM" id="MobiDB-lite"/>
    </source>
</evidence>
<sequence length="230" mass="26983">MPRQKKYTSKAAQQQAQREKSHRYYQRHRQTILDRKRHVDREAALLKRQEARLSEYRERKSHAEKRLVSLKLKRERELRQAQMISASGSAIHQMRNLENDFNRQTSNSPSAHLDGICNEVLKWYSTSPRPTQSPFSPHYQFFETLRDSIDKVANRMVKEPGGQEVAAEWRHANLLQKRIGRVCQCLDSIHSAVVDDDLLVQYASRSLLHQDTVCRSWLDGERGYTTQDLI</sequence>